<comment type="caution">
    <text evidence="2">The sequence shown here is derived from an EMBL/GenBank/DDBJ whole genome shotgun (WGS) entry which is preliminary data.</text>
</comment>
<dbReference type="InterPro" id="IPR001906">
    <property type="entry name" value="Terpene_synth_N"/>
</dbReference>
<feature type="domain" description="Terpene synthase N-terminal" evidence="1">
    <location>
        <begin position="14"/>
        <end position="98"/>
    </location>
</feature>
<accession>A0ABD1WDZ0</accession>
<dbReference type="InterPro" id="IPR036965">
    <property type="entry name" value="Terpene_synth_N_sf"/>
</dbReference>
<reference evidence="3" key="1">
    <citation type="submission" date="2024-07" db="EMBL/GenBank/DDBJ databases">
        <title>Two chromosome-level genome assemblies of Korean endemic species Abeliophyllum distichum and Forsythia ovata (Oleaceae).</title>
        <authorList>
            <person name="Jang H."/>
        </authorList>
    </citation>
    <scope>NUCLEOTIDE SEQUENCE [LARGE SCALE GENOMIC DNA]</scope>
</reference>
<protein>
    <submittedName>
        <fullName evidence="2">Isoprene synthase</fullName>
    </submittedName>
</protein>
<name>A0ABD1WDZ0_9LAMI</name>
<dbReference type="InterPro" id="IPR008930">
    <property type="entry name" value="Terpenoid_cyclase/PrenylTrfase"/>
</dbReference>
<gene>
    <name evidence="2" type="ORF">Fot_09337</name>
</gene>
<sequence length="113" mass="12942">MSLGDNIEMEVPKESNIKKLEEAVKYMLDDEGTLPLEILQLIDDIQHLGLGYRFRESTNCALNKIECSEKVREKMHDSIHTCSLYFTLLRQHGYEVSAVRKLAGVGLDARMQE</sequence>
<keyword evidence="3" id="KW-1185">Reference proteome</keyword>
<dbReference type="Proteomes" id="UP001604277">
    <property type="component" value="Unassembled WGS sequence"/>
</dbReference>
<dbReference type="AlphaFoldDB" id="A0ABD1WDZ0"/>
<dbReference type="Gene3D" id="1.50.10.130">
    <property type="entry name" value="Terpene synthase, N-terminal domain"/>
    <property type="match status" value="1"/>
</dbReference>
<dbReference type="EMBL" id="JBFOLJ010000003">
    <property type="protein sequence ID" value="KAL2547807.1"/>
    <property type="molecule type" value="Genomic_DNA"/>
</dbReference>
<dbReference type="Pfam" id="PF01397">
    <property type="entry name" value="Terpene_synth"/>
    <property type="match status" value="1"/>
</dbReference>
<evidence type="ECO:0000313" key="2">
    <source>
        <dbReference type="EMBL" id="KAL2547807.1"/>
    </source>
</evidence>
<dbReference type="SUPFAM" id="SSF48239">
    <property type="entry name" value="Terpenoid cyclases/Protein prenyltransferases"/>
    <property type="match status" value="1"/>
</dbReference>
<evidence type="ECO:0000313" key="3">
    <source>
        <dbReference type="Proteomes" id="UP001604277"/>
    </source>
</evidence>
<proteinExistence type="predicted"/>
<organism evidence="2 3">
    <name type="scientific">Forsythia ovata</name>
    <dbReference type="NCBI Taxonomy" id="205694"/>
    <lineage>
        <taxon>Eukaryota</taxon>
        <taxon>Viridiplantae</taxon>
        <taxon>Streptophyta</taxon>
        <taxon>Embryophyta</taxon>
        <taxon>Tracheophyta</taxon>
        <taxon>Spermatophyta</taxon>
        <taxon>Magnoliopsida</taxon>
        <taxon>eudicotyledons</taxon>
        <taxon>Gunneridae</taxon>
        <taxon>Pentapetalae</taxon>
        <taxon>asterids</taxon>
        <taxon>lamiids</taxon>
        <taxon>Lamiales</taxon>
        <taxon>Oleaceae</taxon>
        <taxon>Forsythieae</taxon>
        <taxon>Forsythia</taxon>
    </lineage>
</organism>
<evidence type="ECO:0000259" key="1">
    <source>
        <dbReference type="Pfam" id="PF01397"/>
    </source>
</evidence>